<feature type="transmembrane region" description="Helical" evidence="6">
    <location>
        <begin position="138"/>
        <end position="155"/>
    </location>
</feature>
<feature type="transmembrane region" description="Helical" evidence="6">
    <location>
        <begin position="28"/>
        <end position="48"/>
    </location>
</feature>
<gene>
    <name evidence="8" type="ORF">GCM10009867_13040</name>
</gene>
<keyword evidence="9" id="KW-1185">Reference proteome</keyword>
<dbReference type="SUPFAM" id="SSF103481">
    <property type="entry name" value="Multidrug resistance efflux transporter EmrE"/>
    <property type="match status" value="2"/>
</dbReference>
<feature type="domain" description="EamA" evidence="7">
    <location>
        <begin position="164"/>
        <end position="303"/>
    </location>
</feature>
<evidence type="ECO:0000256" key="6">
    <source>
        <dbReference type="SAM" id="Phobius"/>
    </source>
</evidence>
<organism evidence="8 9">
    <name type="scientific">Pedococcus aerophilus</name>
    <dbReference type="NCBI Taxonomy" id="436356"/>
    <lineage>
        <taxon>Bacteria</taxon>
        <taxon>Bacillati</taxon>
        <taxon>Actinomycetota</taxon>
        <taxon>Actinomycetes</taxon>
        <taxon>Micrococcales</taxon>
        <taxon>Intrasporangiaceae</taxon>
        <taxon>Pedococcus</taxon>
    </lineage>
</organism>
<evidence type="ECO:0000256" key="5">
    <source>
        <dbReference type="ARBA" id="ARBA00023136"/>
    </source>
</evidence>
<sequence>MHNFAIVLRADVAHARAMTSGLTPFHRLLACAVALIWGVNFLAIHLSLQQFPPLFLVALRFALLAIPTMLFVPRPKVATRWLVGYGVGFGVLQFTFLYSGMAAGMPAGLASLVLQASGPFTLVLGALLLKERVRGRQWWGVAVAAAGMVVVGVSRAGVAQLVPYVLVLLGALGWALGNLSSRLAAPPNPLHLTLWMSVVVPVPMLALSLLLEGPHDITDSLVTSFTAQAAPAWIGLAYTVLIGTVVGSGIWTWLLARHPAGVVGPFSMLVPVVGMATAALALDERPTPWEVLGGVVVVAGVLLGSTGRRARGASIPVEHHEVVRA</sequence>
<feature type="transmembrane region" description="Helical" evidence="6">
    <location>
        <begin position="192"/>
        <end position="211"/>
    </location>
</feature>
<dbReference type="PANTHER" id="PTHR32322">
    <property type="entry name" value="INNER MEMBRANE TRANSPORTER"/>
    <property type="match status" value="1"/>
</dbReference>
<evidence type="ECO:0000256" key="3">
    <source>
        <dbReference type="ARBA" id="ARBA00022692"/>
    </source>
</evidence>
<comment type="caution">
    <text evidence="8">The sequence shown here is derived from an EMBL/GenBank/DDBJ whole genome shotgun (WGS) entry which is preliminary data.</text>
</comment>
<dbReference type="PANTHER" id="PTHR32322:SF9">
    <property type="entry name" value="AMINO-ACID METABOLITE EFFLUX PUMP-RELATED"/>
    <property type="match status" value="1"/>
</dbReference>
<evidence type="ECO:0000256" key="1">
    <source>
        <dbReference type="ARBA" id="ARBA00004141"/>
    </source>
</evidence>
<accession>A0ABN3UKA9</accession>
<dbReference type="InterPro" id="IPR000620">
    <property type="entry name" value="EamA_dom"/>
</dbReference>
<keyword evidence="5 6" id="KW-0472">Membrane</keyword>
<dbReference type="Pfam" id="PF00892">
    <property type="entry name" value="EamA"/>
    <property type="match status" value="2"/>
</dbReference>
<feature type="transmembrane region" description="Helical" evidence="6">
    <location>
        <begin position="288"/>
        <end position="305"/>
    </location>
</feature>
<feature type="transmembrane region" description="Helical" evidence="6">
    <location>
        <begin position="54"/>
        <end position="72"/>
    </location>
</feature>
<evidence type="ECO:0000256" key="4">
    <source>
        <dbReference type="ARBA" id="ARBA00022989"/>
    </source>
</evidence>
<feature type="domain" description="EamA" evidence="7">
    <location>
        <begin position="28"/>
        <end position="151"/>
    </location>
</feature>
<dbReference type="EMBL" id="BAAARN010000001">
    <property type="protein sequence ID" value="GAA2733974.1"/>
    <property type="molecule type" value="Genomic_DNA"/>
</dbReference>
<feature type="transmembrane region" description="Helical" evidence="6">
    <location>
        <begin position="231"/>
        <end position="255"/>
    </location>
</feature>
<protein>
    <submittedName>
        <fullName evidence="8">EamA family transporter</fullName>
    </submittedName>
</protein>
<feature type="transmembrane region" description="Helical" evidence="6">
    <location>
        <begin position="81"/>
        <end position="101"/>
    </location>
</feature>
<feature type="transmembrane region" description="Helical" evidence="6">
    <location>
        <begin position="161"/>
        <end position="180"/>
    </location>
</feature>
<evidence type="ECO:0000256" key="2">
    <source>
        <dbReference type="ARBA" id="ARBA00007362"/>
    </source>
</evidence>
<name>A0ABN3UKA9_9MICO</name>
<comment type="similarity">
    <text evidence="2">Belongs to the EamA transporter family.</text>
</comment>
<keyword evidence="4 6" id="KW-1133">Transmembrane helix</keyword>
<proteinExistence type="inferred from homology"/>
<dbReference type="InterPro" id="IPR037185">
    <property type="entry name" value="EmrE-like"/>
</dbReference>
<evidence type="ECO:0000313" key="8">
    <source>
        <dbReference type="EMBL" id="GAA2733974.1"/>
    </source>
</evidence>
<dbReference type="InterPro" id="IPR050638">
    <property type="entry name" value="AA-Vitamin_Transporters"/>
</dbReference>
<evidence type="ECO:0000313" key="9">
    <source>
        <dbReference type="Proteomes" id="UP001501326"/>
    </source>
</evidence>
<feature type="transmembrane region" description="Helical" evidence="6">
    <location>
        <begin position="107"/>
        <end position="129"/>
    </location>
</feature>
<feature type="transmembrane region" description="Helical" evidence="6">
    <location>
        <begin position="262"/>
        <end position="282"/>
    </location>
</feature>
<comment type="subcellular location">
    <subcellularLocation>
        <location evidence="1">Membrane</location>
        <topology evidence="1">Multi-pass membrane protein</topology>
    </subcellularLocation>
</comment>
<evidence type="ECO:0000259" key="7">
    <source>
        <dbReference type="Pfam" id="PF00892"/>
    </source>
</evidence>
<reference evidence="8 9" key="1">
    <citation type="journal article" date="2019" name="Int. J. Syst. Evol. Microbiol.">
        <title>The Global Catalogue of Microorganisms (GCM) 10K type strain sequencing project: providing services to taxonomists for standard genome sequencing and annotation.</title>
        <authorList>
            <consortium name="The Broad Institute Genomics Platform"/>
            <consortium name="The Broad Institute Genome Sequencing Center for Infectious Disease"/>
            <person name="Wu L."/>
            <person name="Ma J."/>
        </authorList>
    </citation>
    <scope>NUCLEOTIDE SEQUENCE [LARGE SCALE GENOMIC DNA]</scope>
    <source>
        <strain evidence="8 9">JCM 16378</strain>
    </source>
</reference>
<dbReference type="Proteomes" id="UP001501326">
    <property type="component" value="Unassembled WGS sequence"/>
</dbReference>
<keyword evidence="3 6" id="KW-0812">Transmembrane</keyword>